<dbReference type="EMBL" id="JAAWVT010000001">
    <property type="protein sequence ID" value="NKG19483.1"/>
    <property type="molecule type" value="Genomic_DNA"/>
</dbReference>
<dbReference type="RefSeq" id="WP_168150428.1">
    <property type="nucleotide sequence ID" value="NZ_JAAWVT010000001.1"/>
</dbReference>
<sequence length="139" mass="15388">MDRVAIVYYQRDEQAKKQATELSSKLRSFELRSELFEVASASAHELIFFDAIVLAGPLHFSRLHGLALIKAVFGYRPVALLVTGSRDPARVLRLLPGRMRGEVPVFAIGTPSAQRIGLDPLATWLRAMIGYSGYRSIAS</sequence>
<organism evidence="1 2">
    <name type="scientific">Paeniglutamicibacter terrestris</name>
    <dbReference type="NCBI Taxonomy" id="2723403"/>
    <lineage>
        <taxon>Bacteria</taxon>
        <taxon>Bacillati</taxon>
        <taxon>Actinomycetota</taxon>
        <taxon>Actinomycetes</taxon>
        <taxon>Micrococcales</taxon>
        <taxon>Micrococcaceae</taxon>
        <taxon>Paeniglutamicibacter</taxon>
    </lineage>
</organism>
<comment type="caution">
    <text evidence="1">The sequence shown here is derived from an EMBL/GenBank/DDBJ whole genome shotgun (WGS) entry which is preliminary data.</text>
</comment>
<keyword evidence="2" id="KW-1185">Reference proteome</keyword>
<protein>
    <recommendedName>
        <fullName evidence="3">Flavodoxin domain-containing protein</fullName>
    </recommendedName>
</protein>
<dbReference type="InterPro" id="IPR029039">
    <property type="entry name" value="Flavoprotein-like_sf"/>
</dbReference>
<evidence type="ECO:0008006" key="3">
    <source>
        <dbReference type="Google" id="ProtNLM"/>
    </source>
</evidence>
<name>A0ABX1FZU7_9MICC</name>
<dbReference type="Proteomes" id="UP000746595">
    <property type="component" value="Unassembled WGS sequence"/>
</dbReference>
<evidence type="ECO:0000313" key="2">
    <source>
        <dbReference type="Proteomes" id="UP000746595"/>
    </source>
</evidence>
<evidence type="ECO:0000313" key="1">
    <source>
        <dbReference type="EMBL" id="NKG19483.1"/>
    </source>
</evidence>
<proteinExistence type="predicted"/>
<gene>
    <name evidence="1" type="ORF">HED64_02015</name>
</gene>
<reference evidence="1 2" key="1">
    <citation type="submission" date="2020-04" db="EMBL/GenBank/DDBJ databases">
        <title>Paeniglutamicibacter sp. ANT13_2, a novel actinomycete isolated from sediment in Antarctica.</title>
        <authorList>
            <person name="Sakdapetsiri C."/>
            <person name="Pinyakong O."/>
        </authorList>
    </citation>
    <scope>NUCLEOTIDE SEQUENCE [LARGE SCALE GENOMIC DNA]</scope>
    <source>
        <strain evidence="1 2">ANT13_2</strain>
    </source>
</reference>
<dbReference type="SUPFAM" id="SSF52218">
    <property type="entry name" value="Flavoproteins"/>
    <property type="match status" value="1"/>
</dbReference>
<accession>A0ABX1FZU7</accession>